<name>A0A5J5EB27_9PEZI</name>
<protein>
    <submittedName>
        <fullName evidence="2">Uncharacterized protein</fullName>
    </submittedName>
</protein>
<dbReference type="Proteomes" id="UP000326924">
    <property type="component" value="Unassembled WGS sequence"/>
</dbReference>
<feature type="region of interest" description="Disordered" evidence="1">
    <location>
        <begin position="80"/>
        <end position="99"/>
    </location>
</feature>
<sequence length="198" mass="22099">MARSIVHRGPDVTPRRHASVITLANIGFPFRKIEQMTSVKKSTAYSIFQHAVKNATQKRIEAIGSALSGQGGEQSCDVEQSRNAEQSHNAEQSRDAEQGRDDLDDFLAHSVQRLNLRESETPIVLVPGPELSVQELISQNVLSPKKRTGRPQTFTEAEKDRLVATVKRDFKARQMRLVDLRQEAGLSHVSDTTVFRAL</sequence>
<dbReference type="EMBL" id="VXIS01000639">
    <property type="protein sequence ID" value="KAA8892672.1"/>
    <property type="molecule type" value="Genomic_DNA"/>
</dbReference>
<gene>
    <name evidence="2" type="ORF">FN846DRAFT_915040</name>
</gene>
<reference evidence="2 3" key="1">
    <citation type="submission" date="2019-09" db="EMBL/GenBank/DDBJ databases">
        <title>Draft genome of the ectomycorrhizal ascomycete Sphaerosporella brunnea.</title>
        <authorList>
            <consortium name="DOE Joint Genome Institute"/>
            <person name="Benucci G.M."/>
            <person name="Marozzi G."/>
            <person name="Antonielli L."/>
            <person name="Sanchez S."/>
            <person name="Marco P."/>
            <person name="Wang X."/>
            <person name="Falini L.B."/>
            <person name="Barry K."/>
            <person name="Haridas S."/>
            <person name="Lipzen A."/>
            <person name="Labutti K."/>
            <person name="Grigoriev I.V."/>
            <person name="Murat C."/>
            <person name="Martin F."/>
            <person name="Albertini E."/>
            <person name="Donnini D."/>
            <person name="Bonito G."/>
        </authorList>
    </citation>
    <scope>NUCLEOTIDE SEQUENCE [LARGE SCALE GENOMIC DNA]</scope>
    <source>
        <strain evidence="2 3">Sb_GMNB300</strain>
    </source>
</reference>
<evidence type="ECO:0000313" key="3">
    <source>
        <dbReference type="Proteomes" id="UP000326924"/>
    </source>
</evidence>
<accession>A0A5J5EB27</accession>
<proteinExistence type="predicted"/>
<evidence type="ECO:0000313" key="2">
    <source>
        <dbReference type="EMBL" id="KAA8892672.1"/>
    </source>
</evidence>
<feature type="compositionally biased region" description="Polar residues" evidence="1">
    <location>
        <begin position="80"/>
        <end position="90"/>
    </location>
</feature>
<organism evidence="2 3">
    <name type="scientific">Sphaerosporella brunnea</name>
    <dbReference type="NCBI Taxonomy" id="1250544"/>
    <lineage>
        <taxon>Eukaryota</taxon>
        <taxon>Fungi</taxon>
        <taxon>Dikarya</taxon>
        <taxon>Ascomycota</taxon>
        <taxon>Pezizomycotina</taxon>
        <taxon>Pezizomycetes</taxon>
        <taxon>Pezizales</taxon>
        <taxon>Pyronemataceae</taxon>
        <taxon>Sphaerosporella</taxon>
    </lineage>
</organism>
<comment type="caution">
    <text evidence="2">The sequence shown here is derived from an EMBL/GenBank/DDBJ whole genome shotgun (WGS) entry which is preliminary data.</text>
</comment>
<dbReference type="InParanoid" id="A0A5J5EB27"/>
<dbReference type="AlphaFoldDB" id="A0A5J5EB27"/>
<dbReference type="OrthoDB" id="5405453at2759"/>
<evidence type="ECO:0000256" key="1">
    <source>
        <dbReference type="SAM" id="MobiDB-lite"/>
    </source>
</evidence>
<keyword evidence="3" id="KW-1185">Reference proteome</keyword>